<evidence type="ECO:0000313" key="1">
    <source>
        <dbReference type="EMBL" id="KKK63756.1"/>
    </source>
</evidence>
<dbReference type="EMBL" id="LAZR01061350">
    <property type="protein sequence ID" value="KKK63756.1"/>
    <property type="molecule type" value="Genomic_DNA"/>
</dbReference>
<name>A0A0F8ZV09_9ZZZZ</name>
<organism evidence="1">
    <name type="scientific">marine sediment metagenome</name>
    <dbReference type="NCBI Taxonomy" id="412755"/>
    <lineage>
        <taxon>unclassified sequences</taxon>
        <taxon>metagenomes</taxon>
        <taxon>ecological metagenomes</taxon>
    </lineage>
</organism>
<gene>
    <name evidence="1" type="ORF">LCGC14_2991110</name>
</gene>
<sequence>MTQKKKLTQDEVKALMNQVEKLTYR</sequence>
<proteinExistence type="predicted"/>
<dbReference type="AlphaFoldDB" id="A0A0F8ZV09"/>
<accession>A0A0F8ZV09</accession>
<protein>
    <submittedName>
        <fullName evidence="1">Uncharacterized protein</fullName>
    </submittedName>
</protein>
<comment type="caution">
    <text evidence="1">The sequence shown here is derived from an EMBL/GenBank/DDBJ whole genome shotgun (WGS) entry which is preliminary data.</text>
</comment>
<feature type="non-terminal residue" evidence="1">
    <location>
        <position position="25"/>
    </location>
</feature>
<reference evidence="1" key="1">
    <citation type="journal article" date="2015" name="Nature">
        <title>Complex archaea that bridge the gap between prokaryotes and eukaryotes.</title>
        <authorList>
            <person name="Spang A."/>
            <person name="Saw J.H."/>
            <person name="Jorgensen S.L."/>
            <person name="Zaremba-Niedzwiedzka K."/>
            <person name="Martijn J."/>
            <person name="Lind A.E."/>
            <person name="van Eijk R."/>
            <person name="Schleper C."/>
            <person name="Guy L."/>
            <person name="Ettema T.J."/>
        </authorList>
    </citation>
    <scope>NUCLEOTIDE SEQUENCE</scope>
</reference>